<dbReference type="RefSeq" id="WP_350245766.1">
    <property type="nucleotide sequence ID" value="NZ_CP158301.1"/>
</dbReference>
<evidence type="ECO:0000313" key="3">
    <source>
        <dbReference type="EMBL" id="XBV87617.1"/>
    </source>
</evidence>
<reference evidence="3" key="1">
    <citation type="submission" date="2024-06" db="EMBL/GenBank/DDBJ databases">
        <title>Draft Genome Sequence of Deinococcus sonorensis Type Strain KR-87, a Biofilm Producing Representative of the Genus Deinococcus.</title>
        <authorList>
            <person name="Boren L.S."/>
            <person name="Grosso R.A."/>
            <person name="Hugenberg-Cox A.N."/>
            <person name="Hill J.T.E."/>
            <person name="Albert C.M."/>
            <person name="Tuohy J.M."/>
        </authorList>
    </citation>
    <scope>NUCLEOTIDE SEQUENCE</scope>
    <source>
        <strain evidence="3">KR-87</strain>
        <plasmid evidence="3">pDson05</plasmid>
    </source>
</reference>
<dbReference type="InterPro" id="IPR013431">
    <property type="entry name" value="Delta_60_rpt"/>
</dbReference>
<dbReference type="Gene3D" id="2.60.120.1060">
    <property type="entry name" value="NPCBM/NEW2 domain"/>
    <property type="match status" value="1"/>
</dbReference>
<dbReference type="Pfam" id="PF08305">
    <property type="entry name" value="NPCBM"/>
    <property type="match status" value="1"/>
</dbReference>
<accession>A0AAU7UGP0</accession>
<feature type="signal peptide" evidence="1">
    <location>
        <begin position="1"/>
        <end position="21"/>
    </location>
</feature>
<gene>
    <name evidence="3" type="ORF">ABOD76_22155</name>
</gene>
<dbReference type="Pfam" id="PF17164">
    <property type="entry name" value="DUF5122"/>
    <property type="match status" value="3"/>
</dbReference>
<dbReference type="SUPFAM" id="SSF49785">
    <property type="entry name" value="Galactose-binding domain-like"/>
    <property type="match status" value="1"/>
</dbReference>
<dbReference type="SMART" id="SM00776">
    <property type="entry name" value="NPCBM"/>
    <property type="match status" value="1"/>
</dbReference>
<dbReference type="EMBL" id="CP158301">
    <property type="protein sequence ID" value="XBV87617.1"/>
    <property type="molecule type" value="Genomic_DNA"/>
</dbReference>
<dbReference type="InterPro" id="IPR038637">
    <property type="entry name" value="NPCBM_sf"/>
</dbReference>
<dbReference type="Gene3D" id="2.80.10.50">
    <property type="match status" value="2"/>
</dbReference>
<proteinExistence type="predicted"/>
<dbReference type="AlphaFoldDB" id="A0AAU7UGP0"/>
<organism evidence="3">
    <name type="scientific">Deinococcus sonorensis KR-87</name>
    <dbReference type="NCBI Taxonomy" id="694439"/>
    <lineage>
        <taxon>Bacteria</taxon>
        <taxon>Thermotogati</taxon>
        <taxon>Deinococcota</taxon>
        <taxon>Deinococci</taxon>
        <taxon>Deinococcales</taxon>
        <taxon>Deinococcaceae</taxon>
        <taxon>Deinococcus</taxon>
    </lineage>
</organism>
<name>A0AAU7UGP0_9DEIO</name>
<evidence type="ECO:0000256" key="1">
    <source>
        <dbReference type="SAM" id="SignalP"/>
    </source>
</evidence>
<dbReference type="PROSITE" id="PS51257">
    <property type="entry name" value="PROKAR_LIPOPROTEIN"/>
    <property type="match status" value="1"/>
</dbReference>
<dbReference type="InterPro" id="IPR008979">
    <property type="entry name" value="Galactose-bd-like_sf"/>
</dbReference>
<dbReference type="KEGG" id="dsc:ABOD76_22155"/>
<sequence>MKKLAATLALSLLLAACGQQATSPAADDWAAQYAAHPSDPWMSTRLSALSLTPGVNTLYYETPTSATNGWGPIEVNRSNGGRAANDGHPLTVGGKVYAKGYGVHANSELRYDLTGTGAICTKFTVTVGVDDEVGNNGSVLFILETDNGDRLADSGILHGYDGAKTLSVSLIGRKTLTLRAFYAGDNTYYDHADWLNPQITCISSGTPDLSFSGDGRVELSGLDHFHQVLPVAGGKILALTSDREQGYLHQYLANGQPDLSFGKQGTTVLASGELAPRQMALTRDGKVVVHGLLKVDSQTYTNFLARYFLDGRVDTSFGTGGRVLQQPVTAGQIQLTDEFAPVVQANGKVIMPQHEYTGTTYPDLQQYLTLVRYQANGALDPSFGQGGHLIYPGDPDDAVHTPVFQQRDGGLLVEHHPTPTAATRLDRLTADGQPDLTFGTAGGVEVQVVPNQEASSADAIAEQPDGRLLVSGVARDVDGNVSCYMARYTARGQLDASFGSGGVTLLKVCGDPPTEAFRMHVQKDGRIVAAFSDHLIRVQANGQLDPTFGSGGTVQIDPYLSDLALQEDGKLLVTDDIVTRLPEAGYLYRLLP</sequence>
<dbReference type="NCBIfam" id="TIGR02608">
    <property type="entry name" value="delta_60_rpt"/>
    <property type="match status" value="6"/>
</dbReference>
<protein>
    <submittedName>
        <fullName evidence="3">NPCBM/NEW2 domain-containing protein</fullName>
    </submittedName>
</protein>
<keyword evidence="1" id="KW-0732">Signal</keyword>
<evidence type="ECO:0000259" key="2">
    <source>
        <dbReference type="SMART" id="SM00776"/>
    </source>
</evidence>
<feature type="chain" id="PRO_5043448161" evidence="1">
    <location>
        <begin position="22"/>
        <end position="592"/>
    </location>
</feature>
<geneLocation type="plasmid" evidence="3">
    <name>pDson05</name>
</geneLocation>
<keyword evidence="3" id="KW-0614">Plasmid</keyword>
<feature type="domain" description="Glycosyl hydrolase family 98 putative carbohydrate-binding module" evidence="2">
    <location>
        <begin position="52"/>
        <end position="201"/>
    </location>
</feature>
<dbReference type="InterPro" id="IPR013222">
    <property type="entry name" value="Glyco_hyd_98_carb-bd"/>
</dbReference>